<dbReference type="PANTHER" id="PTHR33866:SF2">
    <property type="entry name" value="S-ADENOSYLMETHIONINE DECARBOXYLASE PROENZYME"/>
    <property type="match status" value="1"/>
</dbReference>
<evidence type="ECO:0000256" key="1">
    <source>
        <dbReference type="ARBA" id="ARBA00001928"/>
    </source>
</evidence>
<proteinExistence type="predicted"/>
<dbReference type="Gene3D" id="3.60.90.10">
    <property type="entry name" value="S-adenosylmethionine decarboxylase"/>
    <property type="match status" value="1"/>
</dbReference>
<evidence type="ECO:0000256" key="3">
    <source>
        <dbReference type="ARBA" id="ARBA00022813"/>
    </source>
</evidence>
<evidence type="ECO:0000256" key="4">
    <source>
        <dbReference type="ARBA" id="ARBA00023066"/>
    </source>
</evidence>
<gene>
    <name evidence="10" type="ORF">COX34_01995</name>
</gene>
<keyword evidence="3" id="KW-0068">Autocatalytic cleavage</keyword>
<keyword evidence="9" id="KW-0670">Pyruvate</keyword>
<keyword evidence="2" id="KW-0210">Decarboxylase</keyword>
<evidence type="ECO:0000313" key="11">
    <source>
        <dbReference type="Proteomes" id="UP000228681"/>
    </source>
</evidence>
<accession>A0A2G9Z2B0</accession>
<evidence type="ECO:0000256" key="6">
    <source>
        <dbReference type="ARBA" id="ARBA00023145"/>
    </source>
</evidence>
<evidence type="ECO:0000256" key="7">
    <source>
        <dbReference type="ARBA" id="ARBA00023239"/>
    </source>
</evidence>
<dbReference type="InterPro" id="IPR016067">
    <property type="entry name" value="S-AdoMet_deCO2ase_core"/>
</dbReference>
<evidence type="ECO:0000256" key="2">
    <source>
        <dbReference type="ARBA" id="ARBA00022793"/>
    </source>
</evidence>
<keyword evidence="6" id="KW-0865">Zymogen</keyword>
<keyword evidence="8" id="KW-0704">Schiff base</keyword>
<organism evidence="10 11">
    <name type="scientific">Candidatus Nealsonbacteria bacterium CG23_combo_of_CG06-09_8_20_14_all_36_12</name>
    <dbReference type="NCBI Taxonomy" id="1974718"/>
    <lineage>
        <taxon>Bacteria</taxon>
        <taxon>Candidatus Nealsoniibacteriota</taxon>
    </lineage>
</organism>
<reference evidence="10 11" key="1">
    <citation type="submission" date="2017-09" db="EMBL/GenBank/DDBJ databases">
        <title>Depth-based differentiation of microbial function through sediment-hosted aquifers and enrichment of novel symbionts in the deep terrestrial subsurface.</title>
        <authorList>
            <person name="Probst A.J."/>
            <person name="Ladd B."/>
            <person name="Jarett J.K."/>
            <person name="Geller-Mcgrath D.E."/>
            <person name="Sieber C.M."/>
            <person name="Emerson J.B."/>
            <person name="Anantharaman K."/>
            <person name="Thomas B.C."/>
            <person name="Malmstrom R."/>
            <person name="Stieglmeier M."/>
            <person name="Klingl A."/>
            <person name="Woyke T."/>
            <person name="Ryan C.M."/>
            <person name="Banfield J.F."/>
        </authorList>
    </citation>
    <scope>NUCLEOTIDE SEQUENCE [LARGE SCALE GENOMIC DNA]</scope>
    <source>
        <strain evidence="10">CG23_combo_of_CG06-09_8_20_14_all_36_12</strain>
    </source>
</reference>
<evidence type="ECO:0000313" key="10">
    <source>
        <dbReference type="EMBL" id="PIP24841.1"/>
    </source>
</evidence>
<evidence type="ECO:0000256" key="5">
    <source>
        <dbReference type="ARBA" id="ARBA00023115"/>
    </source>
</evidence>
<name>A0A2G9Z2B0_9BACT</name>
<dbReference type="AlphaFoldDB" id="A0A2G9Z2B0"/>
<dbReference type="GO" id="GO:0008295">
    <property type="term" value="P:spermidine biosynthetic process"/>
    <property type="evidence" value="ECO:0007669"/>
    <property type="project" value="UniProtKB-KW"/>
</dbReference>
<comment type="caution">
    <text evidence="10">The sequence shown here is derived from an EMBL/GenBank/DDBJ whole genome shotgun (WGS) entry which is preliminary data.</text>
</comment>
<comment type="cofactor">
    <cofactor evidence="1">
        <name>pyruvate</name>
        <dbReference type="ChEBI" id="CHEBI:15361"/>
    </cofactor>
</comment>
<sequence>MKKKFTKTHHIIFDAFDCNKKFLNDEKFILEILFEIPKIIKMRILSGPNLVRDYDKINPGITGFAIIDKSHISIHTFVKTREIYIDVFSCQKFDYQKIKKYLFSKLKVKPEKVETLEIKYPWEK</sequence>
<dbReference type="InterPro" id="IPR003826">
    <property type="entry name" value="AdoMetDC_fam_prok"/>
</dbReference>
<evidence type="ECO:0000256" key="8">
    <source>
        <dbReference type="ARBA" id="ARBA00023270"/>
    </source>
</evidence>
<dbReference type="GO" id="GO:0004014">
    <property type="term" value="F:adenosylmethionine decarboxylase activity"/>
    <property type="evidence" value="ECO:0007669"/>
    <property type="project" value="InterPro"/>
</dbReference>
<protein>
    <recommendedName>
        <fullName evidence="12">S-adenosylmethionine decarboxylase proenzyme</fullName>
    </recommendedName>
</protein>
<evidence type="ECO:0000256" key="9">
    <source>
        <dbReference type="ARBA" id="ARBA00023317"/>
    </source>
</evidence>
<keyword evidence="4" id="KW-0745">Spermidine biosynthesis</keyword>
<keyword evidence="7" id="KW-0456">Lyase</keyword>
<dbReference type="SUPFAM" id="SSF56276">
    <property type="entry name" value="S-adenosylmethionine decarboxylase"/>
    <property type="match status" value="1"/>
</dbReference>
<evidence type="ECO:0008006" key="12">
    <source>
        <dbReference type="Google" id="ProtNLM"/>
    </source>
</evidence>
<dbReference type="Proteomes" id="UP000228681">
    <property type="component" value="Unassembled WGS sequence"/>
</dbReference>
<dbReference type="PANTHER" id="PTHR33866">
    <property type="entry name" value="S-ADENOSYLMETHIONINE DECARBOXYLASE PROENZYME"/>
    <property type="match status" value="1"/>
</dbReference>
<dbReference type="GO" id="GO:0005829">
    <property type="term" value="C:cytosol"/>
    <property type="evidence" value="ECO:0007669"/>
    <property type="project" value="TreeGrafter"/>
</dbReference>
<keyword evidence="5" id="KW-0620">Polyamine biosynthesis</keyword>
<dbReference type="EMBL" id="PCRS01000036">
    <property type="protein sequence ID" value="PIP24841.1"/>
    <property type="molecule type" value="Genomic_DNA"/>
</dbReference>
<dbReference type="Pfam" id="PF02675">
    <property type="entry name" value="AdoMet_dc"/>
    <property type="match status" value="1"/>
</dbReference>